<comment type="caution">
    <text evidence="3">The sequence shown here is derived from an EMBL/GenBank/DDBJ whole genome shotgun (WGS) entry which is preliminary data.</text>
</comment>
<dbReference type="Proteomes" id="UP001180020">
    <property type="component" value="Unassembled WGS sequence"/>
</dbReference>
<gene>
    <name evidence="3" type="ORF">QJS10_CPA07g00429</name>
</gene>
<feature type="domain" description="DUF4283" evidence="2">
    <location>
        <begin position="161"/>
        <end position="244"/>
    </location>
</feature>
<feature type="compositionally biased region" description="Low complexity" evidence="1">
    <location>
        <begin position="459"/>
        <end position="468"/>
    </location>
</feature>
<feature type="compositionally biased region" description="Low complexity" evidence="1">
    <location>
        <begin position="419"/>
        <end position="440"/>
    </location>
</feature>
<sequence length="519" mass="56003">MTVEASSGASPDGVTLHPPLTSTSVLAVLGPRSSSPSILGAHPTPSSHIAATIPAVRPSSGKSSIPSSVPSLPTSSSHREGKEPMVSAFPPLPSKMVSQPKKPKDVSAPPLINQTPLCWDQLFSGSSAKPHKFCTLEFSPPSLEDETKVVEIVDEDCELANEFWANSIVGYIIGINPVYTPFLQFLTRLWKPKGDFKLFLKGNGFFLVKFSLQEDMMAVLEGGPWTMSNRPFILRQWSSTVKMEHQRLSSIPIWVKFPTLPLHLWTPSAIGKVTSAIGTPLFMDTGTRMRTRISNARICVEVEAGEVLPDLICVRHNGDLEHYPVIYEWRPVACPHCVTFGHDEAMCGNKKSSPSDPQQSIPLASPCNPTANPPTLQPTSSPQSPPPSAPSNPSSNTPSPQPPISSSEVVPPSVPNTHSSSLESLPPIPSKPSSSPFESLELVSSPYSAGSLEVVLLSPTSTHPTSSPIQITNKSKQKKKKSKKSKKEKQQATMDDPPTKYVVERISSLRKKGTPEASA</sequence>
<accession>A0AAV9EFX3</accession>
<dbReference type="PANTHER" id="PTHR31286:SF180">
    <property type="entry name" value="OS10G0362600 PROTEIN"/>
    <property type="match status" value="1"/>
</dbReference>
<feature type="compositionally biased region" description="Low complexity" evidence="1">
    <location>
        <begin position="391"/>
        <end position="411"/>
    </location>
</feature>
<dbReference type="InterPro" id="IPR025558">
    <property type="entry name" value="DUF4283"/>
</dbReference>
<evidence type="ECO:0000313" key="3">
    <source>
        <dbReference type="EMBL" id="KAK1312102.1"/>
    </source>
</evidence>
<keyword evidence="4" id="KW-1185">Reference proteome</keyword>
<feature type="region of interest" description="Disordered" evidence="1">
    <location>
        <begin position="55"/>
        <end position="106"/>
    </location>
</feature>
<evidence type="ECO:0000256" key="1">
    <source>
        <dbReference type="SAM" id="MobiDB-lite"/>
    </source>
</evidence>
<dbReference type="EMBL" id="JAUJYO010000007">
    <property type="protein sequence ID" value="KAK1312102.1"/>
    <property type="molecule type" value="Genomic_DNA"/>
</dbReference>
<dbReference type="AlphaFoldDB" id="A0AAV9EFX3"/>
<evidence type="ECO:0000313" key="4">
    <source>
        <dbReference type="Proteomes" id="UP001180020"/>
    </source>
</evidence>
<feature type="region of interest" description="Disordered" evidence="1">
    <location>
        <begin position="348"/>
        <end position="440"/>
    </location>
</feature>
<feature type="compositionally biased region" description="Polar residues" evidence="1">
    <location>
        <begin position="350"/>
        <end position="370"/>
    </location>
</feature>
<proteinExistence type="predicted"/>
<feature type="compositionally biased region" description="Basic residues" evidence="1">
    <location>
        <begin position="475"/>
        <end position="487"/>
    </location>
</feature>
<reference evidence="3" key="1">
    <citation type="journal article" date="2023" name="Nat. Commun.">
        <title>Diploid and tetraploid genomes of Acorus and the evolution of monocots.</title>
        <authorList>
            <person name="Ma L."/>
            <person name="Liu K.W."/>
            <person name="Li Z."/>
            <person name="Hsiao Y.Y."/>
            <person name="Qi Y."/>
            <person name="Fu T."/>
            <person name="Tang G.D."/>
            <person name="Zhang D."/>
            <person name="Sun W.H."/>
            <person name="Liu D.K."/>
            <person name="Li Y."/>
            <person name="Chen G.Z."/>
            <person name="Liu X.D."/>
            <person name="Liao X.Y."/>
            <person name="Jiang Y.T."/>
            <person name="Yu X."/>
            <person name="Hao Y."/>
            <person name="Huang J."/>
            <person name="Zhao X.W."/>
            <person name="Ke S."/>
            <person name="Chen Y.Y."/>
            <person name="Wu W.L."/>
            <person name="Hsu J.L."/>
            <person name="Lin Y.F."/>
            <person name="Huang M.D."/>
            <person name="Li C.Y."/>
            <person name="Huang L."/>
            <person name="Wang Z.W."/>
            <person name="Zhao X."/>
            <person name="Zhong W.Y."/>
            <person name="Peng D.H."/>
            <person name="Ahmad S."/>
            <person name="Lan S."/>
            <person name="Zhang J.S."/>
            <person name="Tsai W.C."/>
            <person name="Van de Peer Y."/>
            <person name="Liu Z.J."/>
        </authorList>
    </citation>
    <scope>NUCLEOTIDE SEQUENCE</scope>
    <source>
        <strain evidence="3">CP</strain>
    </source>
</reference>
<feature type="compositionally biased region" description="Low complexity" evidence="1">
    <location>
        <begin position="58"/>
        <end position="76"/>
    </location>
</feature>
<evidence type="ECO:0000259" key="2">
    <source>
        <dbReference type="Pfam" id="PF14111"/>
    </source>
</evidence>
<protein>
    <recommendedName>
        <fullName evidence="2">DUF4283 domain-containing protein</fullName>
    </recommendedName>
</protein>
<reference evidence="3" key="2">
    <citation type="submission" date="2023-06" db="EMBL/GenBank/DDBJ databases">
        <authorList>
            <person name="Ma L."/>
            <person name="Liu K.-W."/>
            <person name="Li Z."/>
            <person name="Hsiao Y.-Y."/>
            <person name="Qi Y."/>
            <person name="Fu T."/>
            <person name="Tang G."/>
            <person name="Zhang D."/>
            <person name="Sun W.-H."/>
            <person name="Liu D.-K."/>
            <person name="Li Y."/>
            <person name="Chen G.-Z."/>
            <person name="Liu X.-D."/>
            <person name="Liao X.-Y."/>
            <person name="Jiang Y.-T."/>
            <person name="Yu X."/>
            <person name="Hao Y."/>
            <person name="Huang J."/>
            <person name="Zhao X.-W."/>
            <person name="Ke S."/>
            <person name="Chen Y.-Y."/>
            <person name="Wu W.-L."/>
            <person name="Hsu J.-L."/>
            <person name="Lin Y.-F."/>
            <person name="Huang M.-D."/>
            <person name="Li C.-Y."/>
            <person name="Huang L."/>
            <person name="Wang Z.-W."/>
            <person name="Zhao X."/>
            <person name="Zhong W.-Y."/>
            <person name="Peng D.-H."/>
            <person name="Ahmad S."/>
            <person name="Lan S."/>
            <person name="Zhang J.-S."/>
            <person name="Tsai W.-C."/>
            <person name="Van De Peer Y."/>
            <person name="Liu Z.-J."/>
        </authorList>
    </citation>
    <scope>NUCLEOTIDE SEQUENCE</scope>
    <source>
        <strain evidence="3">CP</strain>
        <tissue evidence="3">Leaves</tissue>
    </source>
</reference>
<dbReference type="Pfam" id="PF14111">
    <property type="entry name" value="DUF4283"/>
    <property type="match status" value="1"/>
</dbReference>
<dbReference type="PANTHER" id="PTHR31286">
    <property type="entry name" value="GLYCINE-RICH CELL WALL STRUCTURAL PROTEIN 1.8-LIKE"/>
    <property type="match status" value="1"/>
</dbReference>
<organism evidence="3 4">
    <name type="scientific">Acorus calamus</name>
    <name type="common">Sweet flag</name>
    <dbReference type="NCBI Taxonomy" id="4465"/>
    <lineage>
        <taxon>Eukaryota</taxon>
        <taxon>Viridiplantae</taxon>
        <taxon>Streptophyta</taxon>
        <taxon>Embryophyta</taxon>
        <taxon>Tracheophyta</taxon>
        <taxon>Spermatophyta</taxon>
        <taxon>Magnoliopsida</taxon>
        <taxon>Liliopsida</taxon>
        <taxon>Acoraceae</taxon>
        <taxon>Acorus</taxon>
    </lineage>
</organism>
<name>A0AAV9EFX3_ACOCL</name>
<dbReference type="InterPro" id="IPR040256">
    <property type="entry name" value="At4g02000-like"/>
</dbReference>
<feature type="region of interest" description="Disordered" evidence="1">
    <location>
        <begin position="459"/>
        <end position="519"/>
    </location>
</feature>